<comment type="subunit">
    <text evidence="2">Homotrimer.</text>
</comment>
<dbReference type="EMBL" id="CP059052">
    <property type="protein sequence ID" value="QLJ11809.1"/>
    <property type="molecule type" value="Genomic_DNA"/>
</dbReference>
<dbReference type="InterPro" id="IPR023614">
    <property type="entry name" value="Porin_dom_sf"/>
</dbReference>
<dbReference type="CDD" id="cd00342">
    <property type="entry name" value="gram_neg_porins"/>
    <property type="match status" value="1"/>
</dbReference>
<keyword evidence="10" id="KW-0998">Cell outer membrane</keyword>
<dbReference type="GO" id="GO:0006811">
    <property type="term" value="P:monoatomic ion transport"/>
    <property type="evidence" value="ECO:0007669"/>
    <property type="project" value="UniProtKB-KW"/>
</dbReference>
<dbReference type="SUPFAM" id="SSF56935">
    <property type="entry name" value="Porins"/>
    <property type="match status" value="1"/>
</dbReference>
<evidence type="ECO:0000259" key="12">
    <source>
        <dbReference type="Pfam" id="PF13609"/>
    </source>
</evidence>
<reference evidence="13 14" key="1">
    <citation type="journal article" date="2009" name="Mikrobiologiia">
        <title>[Phenanthren biodegradation and interaction of Pseudomonas putida BS3701 and Burkholderia sp.BS3702 in plant rhizosphere].</title>
        <authorList>
            <person name="Ovchinnikova A.A."/>
            <person name="Vetrova A.A."/>
            <person name="Filonov A.E."/>
            <person name="Boronin A.M."/>
        </authorList>
    </citation>
    <scope>NUCLEOTIDE SEQUENCE [LARGE SCALE GENOMIC DNA]</scope>
    <source>
        <strain evidence="13 14">BS3701</strain>
    </source>
</reference>
<keyword evidence="9" id="KW-0472">Membrane</keyword>
<evidence type="ECO:0000256" key="7">
    <source>
        <dbReference type="ARBA" id="ARBA00023065"/>
    </source>
</evidence>
<name>A0A7D5VTQ6_PSEPU</name>
<feature type="signal peptide" evidence="11">
    <location>
        <begin position="1"/>
        <end position="27"/>
    </location>
</feature>
<evidence type="ECO:0000256" key="1">
    <source>
        <dbReference type="ARBA" id="ARBA00004571"/>
    </source>
</evidence>
<evidence type="ECO:0000256" key="11">
    <source>
        <dbReference type="SAM" id="SignalP"/>
    </source>
</evidence>
<dbReference type="GO" id="GO:0046930">
    <property type="term" value="C:pore complex"/>
    <property type="evidence" value="ECO:0007669"/>
    <property type="project" value="UniProtKB-KW"/>
</dbReference>
<dbReference type="PANTHER" id="PTHR34501:SF9">
    <property type="entry name" value="MAJOR OUTER MEMBRANE PROTEIN P.IA"/>
    <property type="match status" value="1"/>
</dbReference>
<dbReference type="GO" id="GO:0015288">
    <property type="term" value="F:porin activity"/>
    <property type="evidence" value="ECO:0007669"/>
    <property type="project" value="UniProtKB-KW"/>
</dbReference>
<evidence type="ECO:0000313" key="14">
    <source>
        <dbReference type="Proteomes" id="UP000510934"/>
    </source>
</evidence>
<dbReference type="InterPro" id="IPR050298">
    <property type="entry name" value="Gram-neg_bact_OMP"/>
</dbReference>
<accession>A0A7D5VTQ6</accession>
<evidence type="ECO:0000256" key="9">
    <source>
        <dbReference type="ARBA" id="ARBA00023136"/>
    </source>
</evidence>
<keyword evidence="8" id="KW-0626">Porin</keyword>
<evidence type="ECO:0000256" key="2">
    <source>
        <dbReference type="ARBA" id="ARBA00011233"/>
    </source>
</evidence>
<proteinExistence type="predicted"/>
<feature type="chain" id="PRO_5028198153" evidence="11">
    <location>
        <begin position="28"/>
        <end position="380"/>
    </location>
</feature>
<evidence type="ECO:0000256" key="8">
    <source>
        <dbReference type="ARBA" id="ARBA00023114"/>
    </source>
</evidence>
<keyword evidence="3" id="KW-0813">Transport</keyword>
<evidence type="ECO:0000256" key="3">
    <source>
        <dbReference type="ARBA" id="ARBA00022448"/>
    </source>
</evidence>
<dbReference type="InterPro" id="IPR033900">
    <property type="entry name" value="Gram_neg_porin_domain"/>
</dbReference>
<evidence type="ECO:0000256" key="6">
    <source>
        <dbReference type="ARBA" id="ARBA00022729"/>
    </source>
</evidence>
<keyword evidence="7" id="KW-0406">Ion transport</keyword>
<gene>
    <name evidence="13" type="ORF">H0H12_15100</name>
</gene>
<keyword evidence="6 11" id="KW-0732">Signal</keyword>
<dbReference type="PANTHER" id="PTHR34501">
    <property type="entry name" value="PROTEIN YDDL-RELATED"/>
    <property type="match status" value="1"/>
</dbReference>
<dbReference type="Gene3D" id="2.40.160.10">
    <property type="entry name" value="Porin"/>
    <property type="match status" value="1"/>
</dbReference>
<feature type="domain" description="Porin" evidence="12">
    <location>
        <begin position="20"/>
        <end position="350"/>
    </location>
</feature>
<evidence type="ECO:0000256" key="5">
    <source>
        <dbReference type="ARBA" id="ARBA00022692"/>
    </source>
</evidence>
<dbReference type="AlphaFoldDB" id="A0A7D5VTQ6"/>
<organism evidence="13 14">
    <name type="scientific">Pseudomonas putida</name>
    <name type="common">Arthrobacter siderocapsulatus</name>
    <dbReference type="NCBI Taxonomy" id="303"/>
    <lineage>
        <taxon>Bacteria</taxon>
        <taxon>Pseudomonadati</taxon>
        <taxon>Pseudomonadota</taxon>
        <taxon>Gammaproteobacteria</taxon>
        <taxon>Pseudomonadales</taxon>
        <taxon>Pseudomonadaceae</taxon>
        <taxon>Pseudomonas</taxon>
    </lineage>
</organism>
<protein>
    <submittedName>
        <fullName evidence="13">Porin</fullName>
    </submittedName>
</protein>
<dbReference type="Proteomes" id="UP000510934">
    <property type="component" value="Chromosome"/>
</dbReference>
<evidence type="ECO:0000256" key="10">
    <source>
        <dbReference type="ARBA" id="ARBA00023237"/>
    </source>
</evidence>
<dbReference type="Pfam" id="PF13609">
    <property type="entry name" value="Porin_4"/>
    <property type="match status" value="1"/>
</dbReference>
<evidence type="ECO:0000313" key="13">
    <source>
        <dbReference type="EMBL" id="QLJ11809.1"/>
    </source>
</evidence>
<keyword evidence="4" id="KW-1134">Transmembrane beta strand</keyword>
<comment type="subcellular location">
    <subcellularLocation>
        <location evidence="1">Cell outer membrane</location>
        <topology evidence="1">Multi-pass membrane protein</topology>
    </subcellularLocation>
</comment>
<dbReference type="GO" id="GO:0009279">
    <property type="term" value="C:cell outer membrane"/>
    <property type="evidence" value="ECO:0007669"/>
    <property type="project" value="UniProtKB-SubCell"/>
</dbReference>
<sequence>MCTCLHERRPLLALMMIGLGLAQGANAEGFPALGRVASGFGYYNVDKGYDDKLKLYGTVDAFASYHDSQHHEGLRVEGGGAWTNKLGLYMRKALAEDTVLELDVEEGFNLNGEALEQHWKQIGTLRLAVAALRSKRYGKLEFGKTYNMSTPSYADPFLAVYGSPYTFLTLPPSGKGAYYLDMRPKHTLAYTTPTVAGFSVGTAVTFGFDDTASAGNTVRGKGVKVQYANARMMLLGSFNDYLSDPWNDNGHERQTHNYFKSASAFYDFGPFSSSLTWQRQDVDQHDTPSMTAWTLGFMAPVGKTDVARLMVVQRDVETGGKNATGVMIGYDHFLKPNWAIYGRVAMIANKMKSSSSYAGIPVEESGDDPRNLAVGMYYHF</sequence>
<keyword evidence="5" id="KW-0812">Transmembrane</keyword>
<evidence type="ECO:0000256" key="4">
    <source>
        <dbReference type="ARBA" id="ARBA00022452"/>
    </source>
</evidence>